<evidence type="ECO:0000313" key="3">
    <source>
        <dbReference type="Proteomes" id="UP001203852"/>
    </source>
</evidence>
<feature type="region of interest" description="Disordered" evidence="1">
    <location>
        <begin position="137"/>
        <end position="159"/>
    </location>
</feature>
<dbReference type="Proteomes" id="UP001203852">
    <property type="component" value="Unassembled WGS sequence"/>
</dbReference>
<reference evidence="2" key="1">
    <citation type="journal article" date="2022" name="bioRxiv">
        <title>Deciphering the potential niche of two novel black yeast fungi from a biological soil crust based on their genomes, phenotypes, and melanin regulation.</title>
        <authorList>
            <consortium name="DOE Joint Genome Institute"/>
            <person name="Carr E.C."/>
            <person name="Barton Q."/>
            <person name="Grambo S."/>
            <person name="Sullivan M."/>
            <person name="Renfro C.M."/>
            <person name="Kuo A."/>
            <person name="Pangilinan J."/>
            <person name="Lipzen A."/>
            <person name="Keymanesh K."/>
            <person name="Savage E."/>
            <person name="Barry K."/>
            <person name="Grigoriev I.V."/>
            <person name="Riekhof W.R."/>
            <person name="Harris S.S."/>
        </authorList>
    </citation>
    <scope>NUCLEOTIDE SEQUENCE</scope>
    <source>
        <strain evidence="2">JF 03-4F</strain>
    </source>
</reference>
<dbReference type="AlphaFoldDB" id="A0AAN6I8M1"/>
<keyword evidence="3" id="KW-1185">Reference proteome</keyword>
<comment type="caution">
    <text evidence="2">The sequence shown here is derived from an EMBL/GenBank/DDBJ whole genome shotgun (WGS) entry which is preliminary data.</text>
</comment>
<evidence type="ECO:0000313" key="2">
    <source>
        <dbReference type="EMBL" id="KAI1608288.1"/>
    </source>
</evidence>
<accession>A0AAN6I8M1</accession>
<feature type="compositionally biased region" description="Acidic residues" evidence="1">
    <location>
        <begin position="171"/>
        <end position="181"/>
    </location>
</feature>
<gene>
    <name evidence="2" type="ORF">EDD36DRAFT_109491</name>
</gene>
<sequence length="208" mass="22919">MAARPLLFRLALTAKVGRLGTQRCTSNEFKRSLRLSAIKPAPTDVISNSTATNQTVEQSHQVLLLTDKAKNAAFLGEADSNDGHDVYREMYGAPQPPLDAKYAAFLGEADSDDGFETRRSEEGDKHEPLDPRYAAFLGEADSDDGFEARKVEEGDRHERLDAKYAAYLGEADSDDGFEGDVESNPAKYDHKTQDTSESGFHVERGESR</sequence>
<dbReference type="EMBL" id="MU404364">
    <property type="protein sequence ID" value="KAI1608288.1"/>
    <property type="molecule type" value="Genomic_DNA"/>
</dbReference>
<name>A0AAN6I8M1_9EURO</name>
<feature type="compositionally biased region" description="Basic and acidic residues" evidence="1">
    <location>
        <begin position="146"/>
        <end position="159"/>
    </location>
</feature>
<protein>
    <submittedName>
        <fullName evidence="2">Uncharacterized protein</fullName>
    </submittedName>
</protein>
<evidence type="ECO:0000256" key="1">
    <source>
        <dbReference type="SAM" id="MobiDB-lite"/>
    </source>
</evidence>
<organism evidence="2 3">
    <name type="scientific">Exophiala viscosa</name>
    <dbReference type="NCBI Taxonomy" id="2486360"/>
    <lineage>
        <taxon>Eukaryota</taxon>
        <taxon>Fungi</taxon>
        <taxon>Dikarya</taxon>
        <taxon>Ascomycota</taxon>
        <taxon>Pezizomycotina</taxon>
        <taxon>Eurotiomycetes</taxon>
        <taxon>Chaetothyriomycetidae</taxon>
        <taxon>Chaetothyriales</taxon>
        <taxon>Herpotrichiellaceae</taxon>
        <taxon>Exophiala</taxon>
    </lineage>
</organism>
<proteinExistence type="predicted"/>
<feature type="compositionally biased region" description="Basic and acidic residues" evidence="1">
    <location>
        <begin position="187"/>
        <end position="208"/>
    </location>
</feature>
<feature type="region of interest" description="Disordered" evidence="1">
    <location>
        <begin position="171"/>
        <end position="208"/>
    </location>
</feature>